<dbReference type="PROSITE" id="PS51007">
    <property type="entry name" value="CYTC"/>
    <property type="match status" value="2"/>
</dbReference>
<feature type="binding site" description="axial binding residue" evidence="9">
    <location>
        <position position="88"/>
    </location>
    <ligand>
        <name>heme c</name>
        <dbReference type="ChEBI" id="CHEBI:61717"/>
        <label>1</label>
    </ligand>
    <ligandPart>
        <name>Fe</name>
        <dbReference type="ChEBI" id="CHEBI:18248"/>
    </ligandPart>
</feature>
<feature type="binding site" description="covalent" evidence="8">
    <location>
        <position position="145"/>
    </location>
    <ligand>
        <name>heme c</name>
        <dbReference type="ChEBI" id="CHEBI:61717"/>
        <label>2</label>
    </ligand>
</feature>
<accession>A0A2N8KXB9</accession>
<sequence>MKTAAVLTTSLVLAFATFSAAQASEAKASAKPDLAKGGTIAAQVCAACHTADGSRGSPANPILQGQHPEYLAKQLTEFKAGIRKNAVMQGMAATVSDEDIKHVAAFYASKQAKPGFAKDKTLVELGEKIYRGGIAERSIPACAGCHSPNGAGMPAQYPRLAGQHSDYTEAQLIAFRSGARGNNAQMIGVAAKLNDREIKAVSDYIAGLR</sequence>
<feature type="binding site" description="covalent" evidence="8">
    <location>
        <position position="45"/>
    </location>
    <ligand>
        <name>heme c</name>
        <dbReference type="ChEBI" id="CHEBI:61717"/>
        <label>1</label>
    </ligand>
</feature>
<proteinExistence type="predicted"/>
<dbReference type="GO" id="GO:0005506">
    <property type="term" value="F:iron ion binding"/>
    <property type="evidence" value="ECO:0007669"/>
    <property type="project" value="InterPro"/>
</dbReference>
<dbReference type="Pfam" id="PF13442">
    <property type="entry name" value="Cytochrome_CBB3"/>
    <property type="match status" value="1"/>
</dbReference>
<evidence type="ECO:0000256" key="10">
    <source>
        <dbReference type="SAM" id="SignalP"/>
    </source>
</evidence>
<comment type="PTM">
    <text evidence="8">Binds 2 heme c groups covalently per subunit.</text>
</comment>
<dbReference type="Proteomes" id="UP000235916">
    <property type="component" value="Unassembled WGS sequence"/>
</dbReference>
<feature type="binding site" description="covalent" evidence="8">
    <location>
        <position position="48"/>
    </location>
    <ligand>
        <name>heme c</name>
        <dbReference type="ChEBI" id="CHEBI:61717"/>
        <label>1</label>
    </ligand>
</feature>
<keyword evidence="7 9" id="KW-0408">Iron</keyword>
<feature type="binding site" description="axial binding residue" evidence="9">
    <location>
        <position position="146"/>
    </location>
    <ligand>
        <name>heme c</name>
        <dbReference type="ChEBI" id="CHEBI:61717"/>
        <label>2</label>
    </ligand>
    <ligandPart>
        <name>Fe</name>
        <dbReference type="ChEBI" id="CHEBI:18248"/>
    </ligandPart>
</feature>
<feature type="chain" id="PRO_5014660162" evidence="10">
    <location>
        <begin position="24"/>
        <end position="209"/>
    </location>
</feature>
<keyword evidence="2" id="KW-0813">Transport</keyword>
<evidence type="ECO:0000256" key="1">
    <source>
        <dbReference type="ARBA" id="ARBA00004418"/>
    </source>
</evidence>
<dbReference type="GO" id="GO:0009055">
    <property type="term" value="F:electron transfer activity"/>
    <property type="evidence" value="ECO:0007669"/>
    <property type="project" value="InterPro"/>
</dbReference>
<keyword evidence="3 8" id="KW-0349">Heme</keyword>
<evidence type="ECO:0000313" key="13">
    <source>
        <dbReference type="Proteomes" id="UP000235916"/>
    </source>
</evidence>
<feature type="binding site" description="axial binding residue" evidence="9">
    <location>
        <position position="49"/>
    </location>
    <ligand>
        <name>heme c</name>
        <dbReference type="ChEBI" id="CHEBI:61717"/>
        <label>1</label>
    </ligand>
    <ligandPart>
        <name>Fe</name>
        <dbReference type="ChEBI" id="CHEBI:18248"/>
    </ligandPart>
</feature>
<dbReference type="GO" id="GO:0042597">
    <property type="term" value="C:periplasmic space"/>
    <property type="evidence" value="ECO:0007669"/>
    <property type="project" value="UniProtKB-SubCell"/>
</dbReference>
<dbReference type="InterPro" id="IPR024167">
    <property type="entry name" value="Cytochrome_c4-like"/>
</dbReference>
<comment type="subcellular location">
    <subcellularLocation>
        <location evidence="1">Periplasm</location>
    </subcellularLocation>
</comment>
<dbReference type="PANTHER" id="PTHR33751:SF9">
    <property type="entry name" value="CYTOCHROME C4"/>
    <property type="match status" value="1"/>
</dbReference>
<dbReference type="SUPFAM" id="SSF46626">
    <property type="entry name" value="Cytochrome c"/>
    <property type="match status" value="2"/>
</dbReference>
<evidence type="ECO:0000256" key="7">
    <source>
        <dbReference type="ARBA" id="ARBA00023004"/>
    </source>
</evidence>
<evidence type="ECO:0000256" key="6">
    <source>
        <dbReference type="ARBA" id="ARBA00022982"/>
    </source>
</evidence>
<reference evidence="12 13" key="1">
    <citation type="submission" date="2018-01" db="EMBL/GenBank/DDBJ databases">
        <title>Draft genome sequence of Paucibacter aquatile CR182 isolated from freshwater of the Nakdong River.</title>
        <authorList>
            <person name="Choi A."/>
            <person name="Chung E.J."/>
        </authorList>
    </citation>
    <scope>NUCLEOTIDE SEQUENCE [LARGE SCALE GENOMIC DNA]</scope>
    <source>
        <strain evidence="12 13">CR182</strain>
    </source>
</reference>
<keyword evidence="10" id="KW-0732">Signal</keyword>
<dbReference type="Pfam" id="PF00034">
    <property type="entry name" value="Cytochrom_C"/>
    <property type="match status" value="1"/>
</dbReference>
<evidence type="ECO:0000256" key="3">
    <source>
        <dbReference type="ARBA" id="ARBA00022617"/>
    </source>
</evidence>
<keyword evidence="6" id="KW-0249">Electron transport</keyword>
<evidence type="ECO:0000256" key="9">
    <source>
        <dbReference type="PIRSR" id="PIRSR000005-2"/>
    </source>
</evidence>
<dbReference type="InterPro" id="IPR036909">
    <property type="entry name" value="Cyt_c-like_dom_sf"/>
</dbReference>
<feature type="binding site" description="axial binding residue" evidence="9">
    <location>
        <position position="186"/>
    </location>
    <ligand>
        <name>heme c</name>
        <dbReference type="ChEBI" id="CHEBI:61717"/>
        <label>2</label>
    </ligand>
    <ligandPart>
        <name>Fe</name>
        <dbReference type="ChEBI" id="CHEBI:18248"/>
    </ligandPart>
</feature>
<dbReference type="AlphaFoldDB" id="A0A2N8KXB9"/>
<dbReference type="InterPro" id="IPR009056">
    <property type="entry name" value="Cyt_c-like_dom"/>
</dbReference>
<protein>
    <submittedName>
        <fullName evidence="12">Cytochrome c4</fullName>
    </submittedName>
</protein>
<feature type="domain" description="Cytochrome c" evidence="11">
    <location>
        <begin position="121"/>
        <end position="209"/>
    </location>
</feature>
<keyword evidence="5" id="KW-0574">Periplasm</keyword>
<organism evidence="12 13">
    <name type="scientific">Kinneretia aquatilis</name>
    <dbReference type="NCBI Taxonomy" id="2070761"/>
    <lineage>
        <taxon>Bacteria</taxon>
        <taxon>Pseudomonadati</taxon>
        <taxon>Pseudomonadota</taxon>
        <taxon>Betaproteobacteria</taxon>
        <taxon>Burkholderiales</taxon>
        <taxon>Sphaerotilaceae</taxon>
        <taxon>Roseateles</taxon>
    </lineage>
</organism>
<dbReference type="PANTHER" id="PTHR33751">
    <property type="entry name" value="CBB3-TYPE CYTOCHROME C OXIDASE SUBUNIT FIXP"/>
    <property type="match status" value="1"/>
</dbReference>
<keyword evidence="4 9" id="KW-0479">Metal-binding</keyword>
<evidence type="ECO:0000256" key="2">
    <source>
        <dbReference type="ARBA" id="ARBA00022448"/>
    </source>
</evidence>
<dbReference type="OrthoDB" id="9773456at2"/>
<dbReference type="GO" id="GO:0020037">
    <property type="term" value="F:heme binding"/>
    <property type="evidence" value="ECO:0007669"/>
    <property type="project" value="InterPro"/>
</dbReference>
<dbReference type="PIRSF" id="PIRSF000005">
    <property type="entry name" value="Cytochrome_c4"/>
    <property type="match status" value="1"/>
</dbReference>
<feature type="domain" description="Cytochrome c" evidence="11">
    <location>
        <begin position="32"/>
        <end position="111"/>
    </location>
</feature>
<evidence type="ECO:0000313" key="12">
    <source>
        <dbReference type="EMBL" id="PND38118.1"/>
    </source>
</evidence>
<dbReference type="RefSeq" id="WP_102768038.1">
    <property type="nucleotide sequence ID" value="NZ_CP124551.1"/>
</dbReference>
<keyword evidence="13" id="KW-1185">Reference proteome</keyword>
<evidence type="ECO:0000256" key="8">
    <source>
        <dbReference type="PIRSR" id="PIRSR000005-1"/>
    </source>
</evidence>
<dbReference type="InterPro" id="IPR050597">
    <property type="entry name" value="Cytochrome_c_Oxidase_Subunit"/>
</dbReference>
<dbReference type="Gene3D" id="1.10.760.10">
    <property type="entry name" value="Cytochrome c-like domain"/>
    <property type="match status" value="2"/>
</dbReference>
<evidence type="ECO:0000256" key="4">
    <source>
        <dbReference type="ARBA" id="ARBA00022723"/>
    </source>
</evidence>
<name>A0A2N8KXB9_9BURK</name>
<dbReference type="EMBL" id="POSP01000003">
    <property type="protein sequence ID" value="PND38118.1"/>
    <property type="molecule type" value="Genomic_DNA"/>
</dbReference>
<evidence type="ECO:0000259" key="11">
    <source>
        <dbReference type="PROSITE" id="PS51007"/>
    </source>
</evidence>
<evidence type="ECO:0000256" key="5">
    <source>
        <dbReference type="ARBA" id="ARBA00022764"/>
    </source>
</evidence>
<feature type="binding site" description="covalent" evidence="8">
    <location>
        <position position="142"/>
    </location>
    <ligand>
        <name>heme c</name>
        <dbReference type="ChEBI" id="CHEBI:61717"/>
        <label>2</label>
    </ligand>
</feature>
<gene>
    <name evidence="12" type="ORF">C1O66_11710</name>
</gene>
<comment type="caution">
    <text evidence="12">The sequence shown here is derived from an EMBL/GenBank/DDBJ whole genome shotgun (WGS) entry which is preliminary data.</text>
</comment>
<feature type="signal peptide" evidence="10">
    <location>
        <begin position="1"/>
        <end position="23"/>
    </location>
</feature>